<evidence type="ECO:0000259" key="8">
    <source>
        <dbReference type="PROSITE" id="PS50928"/>
    </source>
</evidence>
<reference evidence="9" key="2">
    <citation type="submission" date="2020-09" db="EMBL/GenBank/DDBJ databases">
        <authorList>
            <person name="Sun Q."/>
            <person name="Zhou Y."/>
        </authorList>
    </citation>
    <scope>NUCLEOTIDE SEQUENCE</scope>
    <source>
        <strain evidence="9">CGMCC 1.12214</strain>
    </source>
</reference>
<dbReference type="RefSeq" id="WP_188516881.1">
    <property type="nucleotide sequence ID" value="NZ_BMES01000001.1"/>
</dbReference>
<feature type="transmembrane region" description="Helical" evidence="7">
    <location>
        <begin position="235"/>
        <end position="257"/>
    </location>
</feature>
<evidence type="ECO:0000256" key="1">
    <source>
        <dbReference type="ARBA" id="ARBA00004651"/>
    </source>
</evidence>
<evidence type="ECO:0000256" key="5">
    <source>
        <dbReference type="ARBA" id="ARBA00022989"/>
    </source>
</evidence>
<dbReference type="PROSITE" id="PS50928">
    <property type="entry name" value="ABC_TM1"/>
    <property type="match status" value="1"/>
</dbReference>
<dbReference type="CDD" id="cd06261">
    <property type="entry name" value="TM_PBP2"/>
    <property type="match status" value="1"/>
</dbReference>
<dbReference type="PANTHER" id="PTHR43163:SF6">
    <property type="entry name" value="DIPEPTIDE TRANSPORT SYSTEM PERMEASE PROTEIN DPPB-RELATED"/>
    <property type="match status" value="1"/>
</dbReference>
<dbReference type="InterPro" id="IPR035906">
    <property type="entry name" value="MetI-like_sf"/>
</dbReference>
<keyword evidence="2 7" id="KW-0813">Transport</keyword>
<dbReference type="InterPro" id="IPR045621">
    <property type="entry name" value="BPD_transp_1_N"/>
</dbReference>
<comment type="similarity">
    <text evidence="7">Belongs to the binding-protein-dependent transport system permease family.</text>
</comment>
<keyword evidence="5 7" id="KW-1133">Transmembrane helix</keyword>
<evidence type="ECO:0000256" key="4">
    <source>
        <dbReference type="ARBA" id="ARBA00022692"/>
    </source>
</evidence>
<dbReference type="Pfam" id="PF19300">
    <property type="entry name" value="BPD_transp_1_N"/>
    <property type="match status" value="1"/>
</dbReference>
<evidence type="ECO:0000256" key="3">
    <source>
        <dbReference type="ARBA" id="ARBA00022475"/>
    </source>
</evidence>
<gene>
    <name evidence="9" type="ORF">GCM10007036_13330</name>
</gene>
<evidence type="ECO:0000313" key="9">
    <source>
        <dbReference type="EMBL" id="GGH14184.1"/>
    </source>
</evidence>
<comment type="subcellular location">
    <subcellularLocation>
        <location evidence="1 7">Cell membrane</location>
        <topology evidence="1 7">Multi-pass membrane protein</topology>
    </subcellularLocation>
</comment>
<dbReference type="Proteomes" id="UP000603912">
    <property type="component" value="Unassembled WGS sequence"/>
</dbReference>
<evidence type="ECO:0000313" key="10">
    <source>
        <dbReference type="Proteomes" id="UP000603912"/>
    </source>
</evidence>
<evidence type="ECO:0000256" key="7">
    <source>
        <dbReference type="RuleBase" id="RU363032"/>
    </source>
</evidence>
<dbReference type="InterPro" id="IPR000515">
    <property type="entry name" value="MetI-like"/>
</dbReference>
<keyword evidence="3" id="KW-1003">Cell membrane</keyword>
<keyword evidence="6 7" id="KW-0472">Membrane</keyword>
<keyword evidence="4 7" id="KW-0812">Transmembrane</keyword>
<organism evidence="9 10">
    <name type="scientific">Alsobacter metallidurans</name>
    <dbReference type="NCBI Taxonomy" id="340221"/>
    <lineage>
        <taxon>Bacteria</taxon>
        <taxon>Pseudomonadati</taxon>
        <taxon>Pseudomonadota</taxon>
        <taxon>Alphaproteobacteria</taxon>
        <taxon>Hyphomicrobiales</taxon>
        <taxon>Alsobacteraceae</taxon>
        <taxon>Alsobacter</taxon>
    </lineage>
</organism>
<feature type="transmembrane region" description="Helical" evidence="7">
    <location>
        <begin position="285"/>
        <end position="307"/>
    </location>
</feature>
<evidence type="ECO:0000256" key="6">
    <source>
        <dbReference type="ARBA" id="ARBA00023136"/>
    </source>
</evidence>
<feature type="transmembrane region" description="Helical" evidence="7">
    <location>
        <begin position="177"/>
        <end position="197"/>
    </location>
</feature>
<dbReference type="AlphaFoldDB" id="A0A917I5S0"/>
<proteinExistence type="inferred from homology"/>
<comment type="caution">
    <text evidence="9">The sequence shown here is derived from an EMBL/GenBank/DDBJ whole genome shotgun (WGS) entry which is preliminary data.</text>
</comment>
<dbReference type="GO" id="GO:0005886">
    <property type="term" value="C:plasma membrane"/>
    <property type="evidence" value="ECO:0007669"/>
    <property type="project" value="UniProtKB-SubCell"/>
</dbReference>
<feature type="transmembrane region" description="Helical" evidence="7">
    <location>
        <begin position="134"/>
        <end position="157"/>
    </location>
</feature>
<accession>A0A917I5S0</accession>
<dbReference type="PANTHER" id="PTHR43163">
    <property type="entry name" value="DIPEPTIDE TRANSPORT SYSTEM PERMEASE PROTEIN DPPB-RELATED"/>
    <property type="match status" value="1"/>
</dbReference>
<reference evidence="9" key="1">
    <citation type="journal article" date="2014" name="Int. J. Syst. Evol. Microbiol.">
        <title>Complete genome sequence of Corynebacterium casei LMG S-19264T (=DSM 44701T), isolated from a smear-ripened cheese.</title>
        <authorList>
            <consortium name="US DOE Joint Genome Institute (JGI-PGF)"/>
            <person name="Walter F."/>
            <person name="Albersmeier A."/>
            <person name="Kalinowski J."/>
            <person name="Ruckert C."/>
        </authorList>
    </citation>
    <scope>NUCLEOTIDE SEQUENCE</scope>
    <source>
        <strain evidence="9">CGMCC 1.12214</strain>
    </source>
</reference>
<name>A0A917I5S0_9HYPH</name>
<evidence type="ECO:0000256" key="2">
    <source>
        <dbReference type="ARBA" id="ARBA00022448"/>
    </source>
</evidence>
<dbReference type="SUPFAM" id="SSF161098">
    <property type="entry name" value="MetI-like"/>
    <property type="match status" value="1"/>
</dbReference>
<dbReference type="EMBL" id="BMES01000001">
    <property type="protein sequence ID" value="GGH14184.1"/>
    <property type="molecule type" value="Genomic_DNA"/>
</dbReference>
<sequence length="315" mass="33739">MLSFALRRMIALLVTLAVATVLVFTVLEVLPGDPAQVMLGTEARPDTLAALRDKLGLNQPAPERYLHWVAGLVTGDLGVSYTYATPVAELVRDRLAVSLPLAVFALALTTLIAIPLGAWAAARRNSAVDVGVMAATQIGIAAPNFWLAMLLALLFAITLRWLPAGGFPGWSAGPWPALRALILPAVALALPQASILARVMRSSLLDTLGDDYVRTARAKGLSAGQALRRHALRNAMIPVLTIMGLQFSFLLAGTIIIENVFYLPGLGRLVFQAINQRDLIVVKSVVMLLVASVIVVNFLVDVAYAAVDPRLRRRG</sequence>
<feature type="transmembrane region" description="Helical" evidence="7">
    <location>
        <begin position="101"/>
        <end position="122"/>
    </location>
</feature>
<dbReference type="GO" id="GO:0071916">
    <property type="term" value="F:dipeptide transmembrane transporter activity"/>
    <property type="evidence" value="ECO:0007669"/>
    <property type="project" value="TreeGrafter"/>
</dbReference>
<dbReference type="Gene3D" id="1.10.3720.10">
    <property type="entry name" value="MetI-like"/>
    <property type="match status" value="1"/>
</dbReference>
<keyword evidence="10" id="KW-1185">Reference proteome</keyword>
<protein>
    <submittedName>
        <fullName evidence="9">Peptide ABC transporter</fullName>
    </submittedName>
</protein>
<feature type="domain" description="ABC transmembrane type-1" evidence="8">
    <location>
        <begin position="95"/>
        <end position="300"/>
    </location>
</feature>
<dbReference type="Pfam" id="PF00528">
    <property type="entry name" value="BPD_transp_1"/>
    <property type="match status" value="1"/>
</dbReference>